<feature type="domain" description="Oxidoreductase-like" evidence="1">
    <location>
        <begin position="7"/>
        <end position="46"/>
    </location>
</feature>
<dbReference type="InterPro" id="IPR019180">
    <property type="entry name" value="Oxidoreductase-like_N"/>
</dbReference>
<dbReference type="EMBL" id="JAAIVB010000078">
    <property type="protein sequence ID" value="NEX63908.1"/>
    <property type="molecule type" value="Genomic_DNA"/>
</dbReference>
<evidence type="ECO:0000313" key="3">
    <source>
        <dbReference type="Proteomes" id="UP000482155"/>
    </source>
</evidence>
<gene>
    <name evidence="2" type="ORF">G3574_22740</name>
</gene>
<dbReference type="Pfam" id="PF09791">
    <property type="entry name" value="Oxidored-like"/>
    <property type="match status" value="1"/>
</dbReference>
<protein>
    <submittedName>
        <fullName evidence="2">Oxidoreductase</fullName>
    </submittedName>
</protein>
<dbReference type="RefSeq" id="WP_163967846.1">
    <property type="nucleotide sequence ID" value="NZ_JAAIVB010000078.1"/>
</dbReference>
<dbReference type="Proteomes" id="UP000482155">
    <property type="component" value="Unassembled WGS sequence"/>
</dbReference>
<dbReference type="PANTHER" id="PTHR21193:SF3">
    <property type="entry name" value="OXIDOREDUCTASE-LIKE DOMAIN-CONTAINING PROTEIN 1"/>
    <property type="match status" value="1"/>
</dbReference>
<dbReference type="PANTHER" id="PTHR21193">
    <property type="entry name" value="OXIDOREDUCTASE-LIKE DOMAIN-CONTAINING PROTEIN 1"/>
    <property type="match status" value="1"/>
</dbReference>
<comment type="caution">
    <text evidence="2">The sequence shown here is derived from an EMBL/GenBank/DDBJ whole genome shotgun (WGS) entry which is preliminary data.</text>
</comment>
<dbReference type="AlphaFoldDB" id="A0A6B3STX0"/>
<evidence type="ECO:0000259" key="1">
    <source>
        <dbReference type="Pfam" id="PF09791"/>
    </source>
</evidence>
<accession>A0A6B3STX0</accession>
<sequence length="58" mass="6590">MENDPRPVPPEEPALEDCCQSGCDPCIFDRYTDDLQRYRQALREWEARHAPAGPVTGS</sequence>
<dbReference type="InterPro" id="IPR039251">
    <property type="entry name" value="OXLD1"/>
</dbReference>
<name>A0A6B3STX0_9BURK</name>
<keyword evidence="3" id="KW-1185">Reference proteome</keyword>
<proteinExistence type="predicted"/>
<reference evidence="2 3" key="1">
    <citation type="submission" date="2020-02" db="EMBL/GenBank/DDBJ databases">
        <authorList>
            <person name="Kim M.K."/>
        </authorList>
    </citation>
    <scope>NUCLEOTIDE SEQUENCE [LARGE SCALE GENOMIC DNA]</scope>
    <source>
        <strain evidence="2 3">17J57-3</strain>
    </source>
</reference>
<organism evidence="2 3">
    <name type="scientific">Noviherbaspirillum galbum</name>
    <dbReference type="NCBI Taxonomy" id="2709383"/>
    <lineage>
        <taxon>Bacteria</taxon>
        <taxon>Pseudomonadati</taxon>
        <taxon>Pseudomonadota</taxon>
        <taxon>Betaproteobacteria</taxon>
        <taxon>Burkholderiales</taxon>
        <taxon>Oxalobacteraceae</taxon>
        <taxon>Noviherbaspirillum</taxon>
    </lineage>
</organism>
<evidence type="ECO:0000313" key="2">
    <source>
        <dbReference type="EMBL" id="NEX63908.1"/>
    </source>
</evidence>